<keyword evidence="2" id="KW-1185">Reference proteome</keyword>
<accession>A0A246FH57</accession>
<dbReference type="Proteomes" id="UP000197277">
    <property type="component" value="Unassembled WGS sequence"/>
</dbReference>
<comment type="caution">
    <text evidence="1">The sequence shown here is derived from an EMBL/GenBank/DDBJ whole genome shotgun (WGS) entry which is preliminary data.</text>
</comment>
<protein>
    <submittedName>
        <fullName evidence="1">Uncharacterized protein</fullName>
    </submittedName>
</protein>
<evidence type="ECO:0000313" key="2">
    <source>
        <dbReference type="Proteomes" id="UP000197277"/>
    </source>
</evidence>
<name>A0A246FH57_9BACT</name>
<dbReference type="RefSeq" id="WP_088465680.1">
    <property type="nucleotide sequence ID" value="NZ_NIRR01000040.1"/>
</dbReference>
<dbReference type="OrthoDB" id="9856999at2"/>
<organism evidence="1 2">
    <name type="scientific">Hymenobacter amundsenii</name>
    <dbReference type="NCBI Taxonomy" id="2006685"/>
    <lineage>
        <taxon>Bacteria</taxon>
        <taxon>Pseudomonadati</taxon>
        <taxon>Bacteroidota</taxon>
        <taxon>Cytophagia</taxon>
        <taxon>Cytophagales</taxon>
        <taxon>Hymenobacteraceae</taxon>
        <taxon>Hymenobacter</taxon>
    </lineage>
</organism>
<proteinExistence type="predicted"/>
<sequence>MNELFGHEKTVELLELYAAIEKRFADLLLEIKPQKPGLLAFLEGLLRSERTSSNQPLWRQETEEIVRALAARNTQQLASLLNLHALNSAIEAARYEDVILAQRAEELRRFSGKAKSFAAEE</sequence>
<dbReference type="AlphaFoldDB" id="A0A246FH57"/>
<reference evidence="1 2" key="1">
    <citation type="submission" date="2017-06" db="EMBL/GenBank/DDBJ databases">
        <title>Hymenobacter amundsenii sp. nov. isolated from regoliths in Antarctica.</title>
        <authorList>
            <person name="Sedlacek I."/>
            <person name="Kralova S."/>
            <person name="Pantucek R."/>
            <person name="Svec P."/>
            <person name="Holochova P."/>
            <person name="Stankova E."/>
            <person name="Vrbovska V."/>
            <person name="Busse H.-J."/>
        </authorList>
    </citation>
    <scope>NUCLEOTIDE SEQUENCE [LARGE SCALE GENOMIC DNA]</scope>
    <source>
        <strain evidence="1 2">CCM 8682</strain>
    </source>
</reference>
<gene>
    <name evidence="1" type="ORF">CDA63_17100</name>
</gene>
<dbReference type="EMBL" id="NIRR01000040">
    <property type="protein sequence ID" value="OWP61859.1"/>
    <property type="molecule type" value="Genomic_DNA"/>
</dbReference>
<evidence type="ECO:0000313" key="1">
    <source>
        <dbReference type="EMBL" id="OWP61859.1"/>
    </source>
</evidence>